<keyword evidence="1" id="KW-0732">Signal</keyword>
<dbReference type="RefSeq" id="WP_176866405.1">
    <property type="nucleotide sequence ID" value="NZ_JABXWT010000011.1"/>
</dbReference>
<accession>A0ABX2PVG6</accession>
<sequence>MRPLAAIRTLMCTLVLLPAPFASAQSVKVTDIIGRQVTVDGPVKRLVISDFRQIIGLSLIDRNVGNLIVGAGSKSRVGPELRAELEKQFPGITSVPELAENSPVISAEQVIALNPDLLILSDPPGPAINQVVAQLDRAGIPTVFIDFRLNPYENTLPSLTIAAEVLGSGPQAAEFLAFYRQHRDRVVDHAAGLADRPAVLMHLQATPTRQCCMSLGEISLGRFITAAGGRNIGTDIIPGAFAQISPEYVLSHQPDIYIATGGRQLESNEGLIVGPGVSADLAHASLMSLQETPILSDLDAIAGGRSYGLWHSIHNSPLNIVALELLARWIHPQEFAGLDPQQTLDEINARFLPFEFDGAIWTAAKDKP</sequence>
<comment type="caution">
    <text evidence="3">The sequence shown here is derived from an EMBL/GenBank/DDBJ whole genome shotgun (WGS) entry which is preliminary data.</text>
</comment>
<feature type="chain" id="PRO_5046129210" evidence="1">
    <location>
        <begin position="25"/>
        <end position="368"/>
    </location>
</feature>
<dbReference type="PANTHER" id="PTHR30535">
    <property type="entry name" value="VITAMIN B12-BINDING PROTEIN"/>
    <property type="match status" value="1"/>
</dbReference>
<evidence type="ECO:0000313" key="3">
    <source>
        <dbReference type="EMBL" id="NVO57351.1"/>
    </source>
</evidence>
<reference evidence="3 4" key="1">
    <citation type="submission" date="2020-06" db="EMBL/GenBank/DDBJ databases">
        <authorList>
            <person name="Cao W.R."/>
        </authorList>
    </citation>
    <scope>NUCLEOTIDE SEQUENCE [LARGE SCALE GENOMIC DNA]</scope>
    <source>
        <strain evidence="3 4">B1Z28</strain>
    </source>
</reference>
<dbReference type="Pfam" id="PF01497">
    <property type="entry name" value="Peripla_BP_2"/>
    <property type="match status" value="1"/>
</dbReference>
<dbReference type="PROSITE" id="PS50983">
    <property type="entry name" value="FE_B12_PBP"/>
    <property type="match status" value="1"/>
</dbReference>
<gene>
    <name evidence="3" type="ORF">HW561_16270</name>
</gene>
<dbReference type="PANTHER" id="PTHR30535:SF34">
    <property type="entry name" value="MOLYBDATE-BINDING PROTEIN MOLA"/>
    <property type="match status" value="1"/>
</dbReference>
<feature type="domain" description="Fe/B12 periplasmic-binding" evidence="2">
    <location>
        <begin position="45"/>
        <end position="338"/>
    </location>
</feature>
<dbReference type="InterPro" id="IPR050902">
    <property type="entry name" value="ABC_Transporter_SBP"/>
</dbReference>
<evidence type="ECO:0000259" key="2">
    <source>
        <dbReference type="PROSITE" id="PS50983"/>
    </source>
</evidence>
<name>A0ABX2PVG6_9RHOB</name>
<proteinExistence type="predicted"/>
<feature type="signal peptide" evidence="1">
    <location>
        <begin position="1"/>
        <end position="24"/>
    </location>
</feature>
<dbReference type="EMBL" id="JABXWT010000011">
    <property type="protein sequence ID" value="NVO57351.1"/>
    <property type="molecule type" value="Genomic_DNA"/>
</dbReference>
<evidence type="ECO:0000256" key="1">
    <source>
        <dbReference type="SAM" id="SignalP"/>
    </source>
</evidence>
<organism evidence="3 4">
    <name type="scientific">Ruegeria haliotis</name>
    <dbReference type="NCBI Taxonomy" id="2747601"/>
    <lineage>
        <taxon>Bacteria</taxon>
        <taxon>Pseudomonadati</taxon>
        <taxon>Pseudomonadota</taxon>
        <taxon>Alphaproteobacteria</taxon>
        <taxon>Rhodobacterales</taxon>
        <taxon>Roseobacteraceae</taxon>
        <taxon>Ruegeria</taxon>
    </lineage>
</organism>
<keyword evidence="4" id="KW-1185">Reference proteome</keyword>
<dbReference type="SUPFAM" id="SSF53807">
    <property type="entry name" value="Helical backbone' metal receptor"/>
    <property type="match status" value="1"/>
</dbReference>
<dbReference type="InterPro" id="IPR002491">
    <property type="entry name" value="ABC_transptr_periplasmic_BD"/>
</dbReference>
<dbReference type="Gene3D" id="3.40.50.1980">
    <property type="entry name" value="Nitrogenase molybdenum iron protein domain"/>
    <property type="match status" value="2"/>
</dbReference>
<evidence type="ECO:0000313" key="4">
    <source>
        <dbReference type="Proteomes" id="UP000630805"/>
    </source>
</evidence>
<protein>
    <submittedName>
        <fullName evidence="3">ABC transporter substrate-binding protein</fullName>
    </submittedName>
</protein>
<dbReference type="Proteomes" id="UP000630805">
    <property type="component" value="Unassembled WGS sequence"/>
</dbReference>